<dbReference type="Proteomes" id="UP000249396">
    <property type="component" value="Unassembled WGS sequence"/>
</dbReference>
<reference evidence="2 3" key="1">
    <citation type="journal article" date="2018" name="Aquat. Microb. Ecol.">
        <title>Gammaproteobacterial methanotrophs dominate.</title>
        <authorList>
            <person name="Rissanen A.J."/>
            <person name="Saarenheimo J."/>
            <person name="Tiirola M."/>
            <person name="Peura S."/>
            <person name="Aalto S.L."/>
            <person name="Karvinen A."/>
            <person name="Nykanen H."/>
        </authorList>
    </citation>
    <scope>NUCLEOTIDE SEQUENCE [LARGE SCALE GENOMIC DNA]</scope>
    <source>
        <strain evidence="2">AMbin10</strain>
    </source>
</reference>
<keyword evidence="1" id="KW-0812">Transmembrane</keyword>
<feature type="transmembrane region" description="Helical" evidence="1">
    <location>
        <begin position="116"/>
        <end position="135"/>
    </location>
</feature>
<keyword evidence="1" id="KW-1133">Transmembrane helix</keyword>
<proteinExistence type="predicted"/>
<evidence type="ECO:0000313" key="3">
    <source>
        <dbReference type="Proteomes" id="UP000249396"/>
    </source>
</evidence>
<protein>
    <submittedName>
        <fullName evidence="2">Uncharacterized protein</fullName>
    </submittedName>
</protein>
<gene>
    <name evidence="2" type="ORF">DM484_28735</name>
</gene>
<keyword evidence="1" id="KW-0472">Membrane</keyword>
<comment type="caution">
    <text evidence="2">The sequence shown here is derived from an EMBL/GenBank/DDBJ whole genome shotgun (WGS) entry which is preliminary data.</text>
</comment>
<organism evidence="2 3">
    <name type="scientific">Candidatus Methylumidiphilus alinenensis</name>
    <dbReference type="NCBI Taxonomy" id="2202197"/>
    <lineage>
        <taxon>Bacteria</taxon>
        <taxon>Pseudomonadati</taxon>
        <taxon>Pseudomonadota</taxon>
        <taxon>Gammaproteobacteria</taxon>
        <taxon>Methylococcales</taxon>
        <taxon>Candidatus Methylumidiphilus</taxon>
    </lineage>
</organism>
<sequence>MNYTIQDTIRILHNSVPNRIRLQVPIIQYKDTFAELLKQCLLSDANAKGIYHAEPNVITGTLLVKYHPAFHTEAEVIELVRSNALKLKEGKVDITQKHKNPKVFRMRPGAFFTREFLVSIAGNVVAGLILAFVIAG</sequence>
<dbReference type="AlphaFoldDB" id="A0A2W4S2K0"/>
<evidence type="ECO:0000313" key="2">
    <source>
        <dbReference type="EMBL" id="PZN70160.1"/>
    </source>
</evidence>
<dbReference type="EMBL" id="QJPH01000563">
    <property type="protein sequence ID" value="PZN70160.1"/>
    <property type="molecule type" value="Genomic_DNA"/>
</dbReference>
<evidence type="ECO:0000256" key="1">
    <source>
        <dbReference type="SAM" id="Phobius"/>
    </source>
</evidence>
<accession>A0A2W4S2K0</accession>
<name>A0A2W4S2K0_9GAMM</name>